<dbReference type="InterPro" id="IPR013130">
    <property type="entry name" value="Fe3_Rdtase_TM_dom"/>
</dbReference>
<comment type="caution">
    <text evidence="8">The sequence shown here is derived from an EMBL/GenBank/DDBJ whole genome shotgun (WGS) entry which is preliminary data.</text>
</comment>
<protein>
    <recommendedName>
        <fullName evidence="7">Ferric oxidoreductase domain-containing protein</fullName>
    </recommendedName>
</protein>
<dbReference type="GO" id="GO:0000293">
    <property type="term" value="F:ferric-chelate reductase activity"/>
    <property type="evidence" value="ECO:0007669"/>
    <property type="project" value="TreeGrafter"/>
</dbReference>
<name>A0A9P4NGR5_9PEZI</name>
<reference evidence="8" key="1">
    <citation type="journal article" date="2020" name="Stud. Mycol.">
        <title>101 Dothideomycetes genomes: a test case for predicting lifestyles and emergence of pathogens.</title>
        <authorList>
            <person name="Haridas S."/>
            <person name="Albert R."/>
            <person name="Binder M."/>
            <person name="Bloem J."/>
            <person name="Labutti K."/>
            <person name="Salamov A."/>
            <person name="Andreopoulos B."/>
            <person name="Baker S."/>
            <person name="Barry K."/>
            <person name="Bills G."/>
            <person name="Bluhm B."/>
            <person name="Cannon C."/>
            <person name="Castanera R."/>
            <person name="Culley D."/>
            <person name="Daum C."/>
            <person name="Ezra D."/>
            <person name="Gonzalez J."/>
            <person name="Henrissat B."/>
            <person name="Kuo A."/>
            <person name="Liang C."/>
            <person name="Lipzen A."/>
            <person name="Lutzoni F."/>
            <person name="Magnuson J."/>
            <person name="Mondo S."/>
            <person name="Nolan M."/>
            <person name="Ohm R."/>
            <person name="Pangilinan J."/>
            <person name="Park H.-J."/>
            <person name="Ramirez L."/>
            <person name="Alfaro M."/>
            <person name="Sun H."/>
            <person name="Tritt A."/>
            <person name="Yoshinaga Y."/>
            <person name="Zwiers L.-H."/>
            <person name="Turgeon B."/>
            <person name="Goodwin S."/>
            <person name="Spatafora J."/>
            <person name="Crous P."/>
            <person name="Grigoriev I."/>
        </authorList>
    </citation>
    <scope>NUCLEOTIDE SEQUENCE</scope>
    <source>
        <strain evidence="8">CBS 130266</strain>
    </source>
</reference>
<evidence type="ECO:0000256" key="1">
    <source>
        <dbReference type="ARBA" id="ARBA00004141"/>
    </source>
</evidence>
<keyword evidence="2" id="KW-0813">Transport</keyword>
<feature type="non-terminal residue" evidence="8">
    <location>
        <position position="50"/>
    </location>
</feature>
<evidence type="ECO:0000313" key="8">
    <source>
        <dbReference type="EMBL" id="KAF2420955.1"/>
    </source>
</evidence>
<dbReference type="Pfam" id="PF01794">
    <property type="entry name" value="Ferric_reduct"/>
    <property type="match status" value="1"/>
</dbReference>
<comment type="subcellular location">
    <subcellularLocation>
        <location evidence="1">Membrane</location>
        <topology evidence="1">Multi-pass membrane protein</topology>
    </subcellularLocation>
</comment>
<feature type="domain" description="Ferric oxidoreductase" evidence="7">
    <location>
        <begin position="8"/>
        <end position="50"/>
    </location>
</feature>
<evidence type="ECO:0000256" key="4">
    <source>
        <dbReference type="ARBA" id="ARBA00022989"/>
    </source>
</evidence>
<evidence type="ECO:0000256" key="3">
    <source>
        <dbReference type="ARBA" id="ARBA00022692"/>
    </source>
</evidence>
<dbReference type="EMBL" id="MU007105">
    <property type="protein sequence ID" value="KAF2420955.1"/>
    <property type="molecule type" value="Genomic_DNA"/>
</dbReference>
<evidence type="ECO:0000256" key="2">
    <source>
        <dbReference type="ARBA" id="ARBA00022448"/>
    </source>
</evidence>
<keyword evidence="4" id="KW-1133">Transmembrane helix</keyword>
<dbReference type="OrthoDB" id="17725at2759"/>
<dbReference type="Proteomes" id="UP000800235">
    <property type="component" value="Unassembled WGS sequence"/>
</dbReference>
<dbReference type="PANTHER" id="PTHR32361">
    <property type="entry name" value="FERRIC/CUPRIC REDUCTASE TRANSMEMBRANE COMPONENT"/>
    <property type="match status" value="1"/>
</dbReference>
<dbReference type="GO" id="GO:0006879">
    <property type="term" value="P:intracellular iron ion homeostasis"/>
    <property type="evidence" value="ECO:0007669"/>
    <property type="project" value="TreeGrafter"/>
</dbReference>
<organism evidence="8 9">
    <name type="scientific">Tothia fuscella</name>
    <dbReference type="NCBI Taxonomy" id="1048955"/>
    <lineage>
        <taxon>Eukaryota</taxon>
        <taxon>Fungi</taxon>
        <taxon>Dikarya</taxon>
        <taxon>Ascomycota</taxon>
        <taxon>Pezizomycotina</taxon>
        <taxon>Dothideomycetes</taxon>
        <taxon>Pleosporomycetidae</taxon>
        <taxon>Venturiales</taxon>
        <taxon>Cylindrosympodiaceae</taxon>
        <taxon>Tothia</taxon>
    </lineage>
</organism>
<dbReference type="InterPro" id="IPR051410">
    <property type="entry name" value="Ferric/Cupric_Reductase"/>
</dbReference>
<evidence type="ECO:0000259" key="7">
    <source>
        <dbReference type="Pfam" id="PF01794"/>
    </source>
</evidence>
<dbReference type="PANTHER" id="PTHR32361:SF23">
    <property type="entry name" value="FERRIC-CHELATE REDUCTASE"/>
    <property type="match status" value="1"/>
</dbReference>
<sequence length="50" mass="5438">SPAIAIRTGVMAYSCVPILIALAGKTNIITLLTGFSHEKLNVFHQWAAWI</sequence>
<evidence type="ECO:0000256" key="5">
    <source>
        <dbReference type="ARBA" id="ARBA00023065"/>
    </source>
</evidence>
<keyword evidence="5" id="KW-0406">Ion transport</keyword>
<keyword evidence="3" id="KW-0812">Transmembrane</keyword>
<evidence type="ECO:0000313" key="9">
    <source>
        <dbReference type="Proteomes" id="UP000800235"/>
    </source>
</evidence>
<proteinExistence type="predicted"/>
<keyword evidence="9" id="KW-1185">Reference proteome</keyword>
<evidence type="ECO:0000256" key="6">
    <source>
        <dbReference type="ARBA" id="ARBA00023136"/>
    </source>
</evidence>
<keyword evidence="6" id="KW-0472">Membrane</keyword>
<dbReference type="GO" id="GO:0015677">
    <property type="term" value="P:copper ion import"/>
    <property type="evidence" value="ECO:0007669"/>
    <property type="project" value="TreeGrafter"/>
</dbReference>
<dbReference type="GO" id="GO:0006826">
    <property type="term" value="P:iron ion transport"/>
    <property type="evidence" value="ECO:0007669"/>
    <property type="project" value="TreeGrafter"/>
</dbReference>
<dbReference type="GO" id="GO:0005886">
    <property type="term" value="C:plasma membrane"/>
    <property type="evidence" value="ECO:0007669"/>
    <property type="project" value="TreeGrafter"/>
</dbReference>
<feature type="non-terminal residue" evidence="8">
    <location>
        <position position="1"/>
    </location>
</feature>
<gene>
    <name evidence="8" type="ORF">EJ08DRAFT_564935</name>
</gene>
<dbReference type="AlphaFoldDB" id="A0A9P4NGR5"/>
<accession>A0A9P4NGR5</accession>